<gene>
    <name evidence="1" type="ORF">A2801_00180</name>
</gene>
<dbReference type="STRING" id="1802500.A2801_00180"/>
<evidence type="ECO:0000313" key="2">
    <source>
        <dbReference type="Proteomes" id="UP000177263"/>
    </source>
</evidence>
<dbReference type="AlphaFoldDB" id="A0A1F7YTH3"/>
<sequence length="76" mass="8843">MNQDGKELTQLGQEVYKQLERVFENANEIDKPGVTKQQSKKILVTESQEAKQKYLDFLSQLNKMLESLAKRLKDDN</sequence>
<dbReference type="Proteomes" id="UP000177263">
    <property type="component" value="Unassembled WGS sequence"/>
</dbReference>
<name>A0A1F7YTH3_9BACT</name>
<dbReference type="EMBL" id="MGGM01000009">
    <property type="protein sequence ID" value="OGM29805.1"/>
    <property type="molecule type" value="Genomic_DNA"/>
</dbReference>
<accession>A0A1F7YTH3</accession>
<protein>
    <submittedName>
        <fullName evidence="1">Uncharacterized protein</fullName>
    </submittedName>
</protein>
<proteinExistence type="predicted"/>
<reference evidence="1 2" key="1">
    <citation type="journal article" date="2016" name="Nat. Commun.">
        <title>Thousands of microbial genomes shed light on interconnected biogeochemical processes in an aquifer system.</title>
        <authorList>
            <person name="Anantharaman K."/>
            <person name="Brown C.T."/>
            <person name="Hug L.A."/>
            <person name="Sharon I."/>
            <person name="Castelle C.J."/>
            <person name="Probst A.J."/>
            <person name="Thomas B.C."/>
            <person name="Singh A."/>
            <person name="Wilkins M.J."/>
            <person name="Karaoz U."/>
            <person name="Brodie E.L."/>
            <person name="Williams K.H."/>
            <person name="Hubbard S.S."/>
            <person name="Banfield J.F."/>
        </authorList>
    </citation>
    <scope>NUCLEOTIDE SEQUENCE [LARGE SCALE GENOMIC DNA]</scope>
</reference>
<organism evidence="1 2">
    <name type="scientific">Candidatus Woesebacteria bacterium RIFCSPHIGHO2_01_FULL_41_10</name>
    <dbReference type="NCBI Taxonomy" id="1802500"/>
    <lineage>
        <taxon>Bacteria</taxon>
        <taxon>Candidatus Woeseibacteriota</taxon>
    </lineage>
</organism>
<comment type="caution">
    <text evidence="1">The sequence shown here is derived from an EMBL/GenBank/DDBJ whole genome shotgun (WGS) entry which is preliminary data.</text>
</comment>
<evidence type="ECO:0000313" key="1">
    <source>
        <dbReference type="EMBL" id="OGM29805.1"/>
    </source>
</evidence>